<comment type="caution">
    <text evidence="1">The sequence shown here is derived from an EMBL/GenBank/DDBJ whole genome shotgun (WGS) entry which is preliminary data.</text>
</comment>
<keyword evidence="2" id="KW-1185">Reference proteome</keyword>
<protein>
    <submittedName>
        <fullName evidence="1">Uncharacterized protein</fullName>
    </submittedName>
</protein>
<dbReference type="Proteomes" id="UP001171945">
    <property type="component" value="Unassembled WGS sequence"/>
</dbReference>
<dbReference type="SUPFAM" id="SSF47384">
    <property type="entry name" value="Homodimeric domain of signal transducing histidine kinase"/>
    <property type="match status" value="1"/>
</dbReference>
<dbReference type="InterPro" id="IPR036097">
    <property type="entry name" value="HisK_dim/P_sf"/>
</dbReference>
<dbReference type="EMBL" id="JAUCGM010000067">
    <property type="protein sequence ID" value="MDM8562129.1"/>
    <property type="molecule type" value="Genomic_DNA"/>
</dbReference>
<sequence length="128" mass="14636">MANGTNTYTEQLGASYVVPQLDTVQYNEHYQQLMLAYQKVSAEKEDLESFIAMMAHQFYSPLQSIEYNVEYQNDKKGILESVWTMSSLLEKMTLFSKKPEKLRKALLQDMHGECTLISVLEKALSLAG</sequence>
<organism evidence="1 2">
    <name type="scientific">Candidatus Marithioploca araucensis</name>
    <dbReference type="NCBI Taxonomy" id="70273"/>
    <lineage>
        <taxon>Bacteria</taxon>
        <taxon>Pseudomonadati</taxon>
        <taxon>Pseudomonadota</taxon>
        <taxon>Gammaproteobacteria</taxon>
        <taxon>Thiotrichales</taxon>
        <taxon>Thiotrichaceae</taxon>
        <taxon>Candidatus Marithioploca</taxon>
    </lineage>
</organism>
<name>A0ABT7VR27_9GAMM</name>
<reference evidence="1" key="1">
    <citation type="submission" date="2023-06" db="EMBL/GenBank/DDBJ databases">
        <title>Uncultivated large filamentous bacteria from sulfidic sediments reveal new species and different genomic features in energy metabolism and defense.</title>
        <authorList>
            <person name="Fonseca A."/>
        </authorList>
    </citation>
    <scope>NUCLEOTIDE SEQUENCE</scope>
    <source>
        <strain evidence="1">HSG4</strain>
    </source>
</reference>
<proteinExistence type="predicted"/>
<evidence type="ECO:0000313" key="1">
    <source>
        <dbReference type="EMBL" id="MDM8562129.1"/>
    </source>
</evidence>
<evidence type="ECO:0000313" key="2">
    <source>
        <dbReference type="Proteomes" id="UP001171945"/>
    </source>
</evidence>
<gene>
    <name evidence="1" type="ORF">QUF54_02125</name>
</gene>
<accession>A0ABT7VR27</accession>